<organism evidence="2 3">
    <name type="scientific">Acetobacter nitrogenifigens DSM 23921 = NBRC 105050</name>
    <dbReference type="NCBI Taxonomy" id="1120919"/>
    <lineage>
        <taxon>Bacteria</taxon>
        <taxon>Pseudomonadati</taxon>
        <taxon>Pseudomonadota</taxon>
        <taxon>Alphaproteobacteria</taxon>
        <taxon>Acetobacterales</taxon>
        <taxon>Acetobacteraceae</taxon>
        <taxon>Acetobacter</taxon>
    </lineage>
</organism>
<keyword evidence="3" id="KW-1185">Reference proteome</keyword>
<dbReference type="STRING" id="1120919.GCA_000429165_03356"/>
<dbReference type="Proteomes" id="UP000321635">
    <property type="component" value="Unassembled WGS sequence"/>
</dbReference>
<accession>A0A511XEF6</accession>
<protein>
    <recommendedName>
        <fullName evidence="4">Toluene tolerance protein</fullName>
    </recommendedName>
</protein>
<name>A0A511XEF6_9PROT</name>
<dbReference type="PROSITE" id="PS51318">
    <property type="entry name" value="TAT"/>
    <property type="match status" value="1"/>
</dbReference>
<evidence type="ECO:0008006" key="4">
    <source>
        <dbReference type="Google" id="ProtNLM"/>
    </source>
</evidence>
<gene>
    <name evidence="2" type="ORF">ANI02nite_32240</name>
</gene>
<dbReference type="InterPro" id="IPR008869">
    <property type="entry name" value="MlaC/ttg2D"/>
</dbReference>
<proteinExistence type="predicted"/>
<dbReference type="AlphaFoldDB" id="A0A511XEF6"/>
<feature type="signal peptide" evidence="1">
    <location>
        <begin position="1"/>
        <end position="33"/>
    </location>
</feature>
<sequence>MIDIRLTARRALSATAALAITVSFGPGAARAQAAVDETAPVAALDQALDRIQQKDSGAFDARMQTLAPVIDQTYDLEAVLRSSIGAARYMQLSDQEKQTLLATFRQYTVARYLSNFKRGSGARFTLAPGSRPSPIGGEKIVTTHIGSEDNMPGTEVDYVVRPEAGSWKIVDVLLEGHISQAAAQRADFGSTLASGGVNGLVDVLNRKVKSFSED</sequence>
<evidence type="ECO:0000313" key="2">
    <source>
        <dbReference type="EMBL" id="GEN61340.1"/>
    </source>
</evidence>
<dbReference type="Gene3D" id="3.10.450.710">
    <property type="entry name" value="Tgt2/MlaC"/>
    <property type="match status" value="1"/>
</dbReference>
<dbReference type="InterPro" id="IPR042245">
    <property type="entry name" value="Tgt2/MlaC_sf"/>
</dbReference>
<keyword evidence="1" id="KW-0732">Signal</keyword>
<dbReference type="OrthoDB" id="7358716at2"/>
<dbReference type="EMBL" id="BJYF01000033">
    <property type="protein sequence ID" value="GEN61340.1"/>
    <property type="molecule type" value="Genomic_DNA"/>
</dbReference>
<dbReference type="RefSeq" id="WP_026398843.1">
    <property type="nucleotide sequence ID" value="NZ_AUBI01000020.1"/>
</dbReference>
<evidence type="ECO:0000313" key="3">
    <source>
        <dbReference type="Proteomes" id="UP000321635"/>
    </source>
</evidence>
<dbReference type="Pfam" id="PF05494">
    <property type="entry name" value="MlaC"/>
    <property type="match status" value="1"/>
</dbReference>
<comment type="caution">
    <text evidence="2">The sequence shown here is derived from an EMBL/GenBank/DDBJ whole genome shotgun (WGS) entry which is preliminary data.</text>
</comment>
<feature type="chain" id="PRO_5021793393" description="Toluene tolerance protein" evidence="1">
    <location>
        <begin position="34"/>
        <end position="214"/>
    </location>
</feature>
<reference evidence="2 3" key="1">
    <citation type="submission" date="2019-07" db="EMBL/GenBank/DDBJ databases">
        <title>Whole genome shotgun sequence of Acetobacter nitrogenifigens NBRC 105050.</title>
        <authorList>
            <person name="Hosoyama A."/>
            <person name="Uohara A."/>
            <person name="Ohji S."/>
            <person name="Ichikawa N."/>
        </authorList>
    </citation>
    <scope>NUCLEOTIDE SEQUENCE [LARGE SCALE GENOMIC DNA]</scope>
    <source>
        <strain evidence="2 3">NBRC 105050</strain>
    </source>
</reference>
<evidence type="ECO:0000256" key="1">
    <source>
        <dbReference type="SAM" id="SignalP"/>
    </source>
</evidence>
<dbReference type="InterPro" id="IPR006311">
    <property type="entry name" value="TAT_signal"/>
</dbReference>